<name>A0ABR0SGH7_9HYPO</name>
<dbReference type="SUPFAM" id="SSF52266">
    <property type="entry name" value="SGNH hydrolase"/>
    <property type="match status" value="1"/>
</dbReference>
<comment type="caution">
    <text evidence="3">The sequence shown here is derived from an EMBL/GenBank/DDBJ whole genome shotgun (WGS) entry which is preliminary data.</text>
</comment>
<proteinExistence type="predicted"/>
<protein>
    <recommendedName>
        <fullName evidence="2">SGNH hydrolase-type esterase domain-containing protein</fullName>
    </recommendedName>
</protein>
<evidence type="ECO:0000313" key="4">
    <source>
        <dbReference type="Proteomes" id="UP001338125"/>
    </source>
</evidence>
<evidence type="ECO:0000256" key="1">
    <source>
        <dbReference type="SAM" id="MobiDB-lite"/>
    </source>
</evidence>
<dbReference type="InterPro" id="IPR036514">
    <property type="entry name" value="SGNH_hydro_sf"/>
</dbReference>
<gene>
    <name evidence="3" type="ORF">PT974_09059</name>
</gene>
<accession>A0ABR0SGH7</accession>
<evidence type="ECO:0000313" key="3">
    <source>
        <dbReference type="EMBL" id="KAK5990786.1"/>
    </source>
</evidence>
<evidence type="ECO:0000259" key="2">
    <source>
        <dbReference type="Pfam" id="PF13472"/>
    </source>
</evidence>
<reference evidence="3 4" key="1">
    <citation type="submission" date="2024-01" db="EMBL/GenBank/DDBJ databases">
        <title>Complete genome of Cladobotryum mycophilum ATHUM6906.</title>
        <authorList>
            <person name="Christinaki A.C."/>
            <person name="Myridakis A.I."/>
            <person name="Kouvelis V.N."/>
        </authorList>
    </citation>
    <scope>NUCLEOTIDE SEQUENCE [LARGE SCALE GENOMIC DNA]</scope>
    <source>
        <strain evidence="3 4">ATHUM6906</strain>
    </source>
</reference>
<organism evidence="3 4">
    <name type="scientific">Cladobotryum mycophilum</name>
    <dbReference type="NCBI Taxonomy" id="491253"/>
    <lineage>
        <taxon>Eukaryota</taxon>
        <taxon>Fungi</taxon>
        <taxon>Dikarya</taxon>
        <taxon>Ascomycota</taxon>
        <taxon>Pezizomycotina</taxon>
        <taxon>Sordariomycetes</taxon>
        <taxon>Hypocreomycetidae</taxon>
        <taxon>Hypocreales</taxon>
        <taxon>Hypocreaceae</taxon>
        <taxon>Cladobotryum</taxon>
    </lineage>
</organism>
<dbReference type="Gene3D" id="3.40.50.1110">
    <property type="entry name" value="SGNH hydrolase"/>
    <property type="match status" value="1"/>
</dbReference>
<dbReference type="InterPro" id="IPR051532">
    <property type="entry name" value="Ester_Hydrolysis_Enzymes"/>
</dbReference>
<sequence>MTTKPKALRVLCFGDSLTQGFCDFGLTSHPYSKTLERRLAAAFPEMILDVYTNGVPGDIVSGPAFRRRLVNEFERRRYDWMIILGGTNDLGSMISVKETSQALTDIWDLALLKGSKVLALTIPECHAEIGWLNERRDAVNEYIISHKQKNFHAFDLKSKIPFHSLSDEDRRKYWDDGLHLSSSGYDWMGDHIADAFIDILNTEPPPQPSSSRRFSHRREDEKFLDEETGNPKVINQGYVVVRKKDLD</sequence>
<dbReference type="InterPro" id="IPR013830">
    <property type="entry name" value="SGNH_hydro"/>
</dbReference>
<dbReference type="Proteomes" id="UP001338125">
    <property type="component" value="Unassembled WGS sequence"/>
</dbReference>
<dbReference type="EMBL" id="JAVFKD010000014">
    <property type="protein sequence ID" value="KAK5990786.1"/>
    <property type="molecule type" value="Genomic_DNA"/>
</dbReference>
<dbReference type="PANTHER" id="PTHR30383">
    <property type="entry name" value="THIOESTERASE 1/PROTEASE 1/LYSOPHOSPHOLIPASE L1"/>
    <property type="match status" value="1"/>
</dbReference>
<dbReference type="PANTHER" id="PTHR30383:SF19">
    <property type="entry name" value="FIBRONECTIN TYPE-III DOMAIN-CONTAINING PROTEIN"/>
    <property type="match status" value="1"/>
</dbReference>
<dbReference type="Pfam" id="PF13472">
    <property type="entry name" value="Lipase_GDSL_2"/>
    <property type="match status" value="1"/>
</dbReference>
<keyword evidence="4" id="KW-1185">Reference proteome</keyword>
<feature type="domain" description="SGNH hydrolase-type esterase" evidence="2">
    <location>
        <begin position="12"/>
        <end position="186"/>
    </location>
</feature>
<dbReference type="CDD" id="cd00229">
    <property type="entry name" value="SGNH_hydrolase"/>
    <property type="match status" value="1"/>
</dbReference>
<feature type="region of interest" description="Disordered" evidence="1">
    <location>
        <begin position="203"/>
        <end position="229"/>
    </location>
</feature>